<comment type="function">
    <text evidence="10">Catalyzes the transfer of pyrophosphate from adenosine triphosphate (ATP) to 6-hydroxymethyl-7,8-dihydropterin, an enzymatic step in folate biosynthesis pathway.</text>
</comment>
<keyword evidence="15" id="KW-1185">Reference proteome</keyword>
<evidence type="ECO:0000256" key="11">
    <source>
        <dbReference type="ARBA" id="ARBA00029766"/>
    </source>
</evidence>
<evidence type="ECO:0000256" key="10">
    <source>
        <dbReference type="ARBA" id="ARBA00029409"/>
    </source>
</evidence>
<dbReference type="Pfam" id="PF01288">
    <property type="entry name" value="HPPK"/>
    <property type="match status" value="1"/>
</dbReference>
<reference evidence="14 15" key="1">
    <citation type="journal article" date="2014" name="Nature">
        <title>An environmental bacterial taxon with a large and distinct metabolic repertoire.</title>
        <authorList>
            <person name="Wilson M.C."/>
            <person name="Mori T."/>
            <person name="Ruckert C."/>
            <person name="Uria A.R."/>
            <person name="Helf M.J."/>
            <person name="Takada K."/>
            <person name="Gernert C."/>
            <person name="Steffens U.A."/>
            <person name="Heycke N."/>
            <person name="Schmitt S."/>
            <person name="Rinke C."/>
            <person name="Helfrich E.J."/>
            <person name="Brachmann A.O."/>
            <person name="Gurgui C."/>
            <person name="Wakimoto T."/>
            <person name="Kracht M."/>
            <person name="Crusemann M."/>
            <person name="Hentschel U."/>
            <person name="Abe I."/>
            <person name="Matsunaga S."/>
            <person name="Kalinowski J."/>
            <person name="Takeyama H."/>
            <person name="Piel J."/>
        </authorList>
    </citation>
    <scope>NUCLEOTIDE SEQUENCE [LARGE SCALE GENOMIC DNA]</scope>
    <source>
        <strain evidence="15">TSY2</strain>
    </source>
</reference>
<dbReference type="PANTHER" id="PTHR43071:SF1">
    <property type="entry name" value="2-AMINO-4-HYDROXY-6-HYDROXYMETHYLDIHYDROPTERIDINE PYROPHOSPHOKINASE"/>
    <property type="match status" value="1"/>
</dbReference>
<evidence type="ECO:0000313" key="14">
    <source>
        <dbReference type="EMBL" id="ETX02255.1"/>
    </source>
</evidence>
<comment type="caution">
    <text evidence="14">The sequence shown here is derived from an EMBL/GenBank/DDBJ whole genome shotgun (WGS) entry which is preliminary data.</text>
</comment>
<dbReference type="CDD" id="cd00483">
    <property type="entry name" value="HPPK"/>
    <property type="match status" value="1"/>
</dbReference>
<evidence type="ECO:0000256" key="12">
    <source>
        <dbReference type="ARBA" id="ARBA00033413"/>
    </source>
</evidence>
<gene>
    <name evidence="14" type="ORF">ETSY2_35880</name>
</gene>
<evidence type="ECO:0000256" key="3">
    <source>
        <dbReference type="ARBA" id="ARBA00013253"/>
    </source>
</evidence>
<keyword evidence="5" id="KW-0808">Transferase</keyword>
<name>W4LWI0_9BACT</name>
<organism evidence="14 15">
    <name type="scientific">Candidatus Entotheonella gemina</name>
    <dbReference type="NCBI Taxonomy" id="1429439"/>
    <lineage>
        <taxon>Bacteria</taxon>
        <taxon>Pseudomonadati</taxon>
        <taxon>Nitrospinota/Tectimicrobiota group</taxon>
        <taxon>Candidatus Tectimicrobiota</taxon>
        <taxon>Candidatus Entotheonellia</taxon>
        <taxon>Candidatus Entotheonellales</taxon>
        <taxon>Candidatus Entotheonellaceae</taxon>
        <taxon>Candidatus Entotheonella</taxon>
    </lineage>
</organism>
<dbReference type="HOGENOM" id="CLU_097916_1_1_7"/>
<evidence type="ECO:0000256" key="5">
    <source>
        <dbReference type="ARBA" id="ARBA00022679"/>
    </source>
</evidence>
<comment type="similarity">
    <text evidence="2">Belongs to the HPPK family.</text>
</comment>
<dbReference type="UniPathway" id="UPA00077">
    <property type="reaction ID" value="UER00155"/>
</dbReference>
<dbReference type="GO" id="GO:0046656">
    <property type="term" value="P:folic acid biosynthetic process"/>
    <property type="evidence" value="ECO:0007669"/>
    <property type="project" value="UniProtKB-KW"/>
</dbReference>
<dbReference type="Gene3D" id="3.30.70.560">
    <property type="entry name" value="7,8-Dihydro-6-hydroxymethylpterin-pyrophosphokinase HPPK"/>
    <property type="match status" value="1"/>
</dbReference>
<dbReference type="GO" id="GO:0003848">
    <property type="term" value="F:2-amino-4-hydroxy-6-hydroxymethyldihydropteridine diphosphokinase activity"/>
    <property type="evidence" value="ECO:0007669"/>
    <property type="project" value="UniProtKB-EC"/>
</dbReference>
<keyword evidence="8" id="KW-0067">ATP-binding</keyword>
<dbReference type="PANTHER" id="PTHR43071">
    <property type="entry name" value="2-AMINO-4-HYDROXY-6-HYDROXYMETHYLDIHYDROPTERIDINE PYROPHOSPHOKINASE"/>
    <property type="match status" value="1"/>
</dbReference>
<dbReference type="SUPFAM" id="SSF55083">
    <property type="entry name" value="6-hydroxymethyl-7,8-dihydropterin pyrophosphokinase, HPPK"/>
    <property type="match status" value="1"/>
</dbReference>
<evidence type="ECO:0000256" key="1">
    <source>
        <dbReference type="ARBA" id="ARBA00005051"/>
    </source>
</evidence>
<accession>W4LWI0</accession>
<dbReference type="Proteomes" id="UP000019140">
    <property type="component" value="Unassembled WGS sequence"/>
</dbReference>
<evidence type="ECO:0000256" key="8">
    <source>
        <dbReference type="ARBA" id="ARBA00022840"/>
    </source>
</evidence>
<sequence>MAIAYLGLGSNIGDRAAHLSDACGLLHRHPAITVEAVSSLYRSAPVGVTDQAWFVNAVARLQTDLSPRSLLAVTQAVERQVGRTPTYRWGPRVVDIDLLLYGGLQLQTQYLTIPHAALQERAFVLVPLYELAPHLCLPSGHAIKTLLDALPSHEDVQPIGLFPLIHGDRI</sequence>
<dbReference type="AlphaFoldDB" id="W4LWI0"/>
<evidence type="ECO:0000256" key="2">
    <source>
        <dbReference type="ARBA" id="ARBA00005810"/>
    </source>
</evidence>
<dbReference type="NCBIfam" id="TIGR01498">
    <property type="entry name" value="folK"/>
    <property type="match status" value="1"/>
</dbReference>
<dbReference type="EMBL" id="AZHX01001550">
    <property type="protein sequence ID" value="ETX02255.1"/>
    <property type="molecule type" value="Genomic_DNA"/>
</dbReference>
<dbReference type="GO" id="GO:0005524">
    <property type="term" value="F:ATP binding"/>
    <property type="evidence" value="ECO:0007669"/>
    <property type="project" value="UniProtKB-KW"/>
</dbReference>
<keyword evidence="7" id="KW-0418">Kinase</keyword>
<evidence type="ECO:0000256" key="9">
    <source>
        <dbReference type="ARBA" id="ARBA00022909"/>
    </source>
</evidence>
<evidence type="ECO:0000259" key="13">
    <source>
        <dbReference type="PROSITE" id="PS00794"/>
    </source>
</evidence>
<dbReference type="PATRIC" id="fig|1429439.4.peg.6055"/>
<dbReference type="PROSITE" id="PS00794">
    <property type="entry name" value="HPPK"/>
    <property type="match status" value="1"/>
</dbReference>
<protein>
    <recommendedName>
        <fullName evidence="4">2-amino-4-hydroxy-6-hydroxymethyldihydropteridine pyrophosphokinase</fullName>
        <ecNumber evidence="3">2.7.6.3</ecNumber>
    </recommendedName>
    <alternativeName>
        <fullName evidence="11">6-hydroxymethyl-7,8-dihydropterin pyrophosphokinase</fullName>
    </alternativeName>
    <alternativeName>
        <fullName evidence="12">7,8-dihydro-6-hydroxymethylpterin-pyrophosphokinase</fullName>
    </alternativeName>
</protein>
<dbReference type="GO" id="GO:0046654">
    <property type="term" value="P:tetrahydrofolate biosynthetic process"/>
    <property type="evidence" value="ECO:0007669"/>
    <property type="project" value="UniProtKB-UniPathway"/>
</dbReference>
<proteinExistence type="inferred from homology"/>
<feature type="domain" description="7,8-dihydro-6-hydroxymethylpterin-pyrophosphokinase" evidence="13">
    <location>
        <begin position="88"/>
        <end position="99"/>
    </location>
</feature>
<keyword evidence="9" id="KW-0289">Folate biosynthesis</keyword>
<evidence type="ECO:0000256" key="4">
    <source>
        <dbReference type="ARBA" id="ARBA00016218"/>
    </source>
</evidence>
<dbReference type="GO" id="GO:0016301">
    <property type="term" value="F:kinase activity"/>
    <property type="evidence" value="ECO:0007669"/>
    <property type="project" value="UniProtKB-KW"/>
</dbReference>
<evidence type="ECO:0000256" key="6">
    <source>
        <dbReference type="ARBA" id="ARBA00022741"/>
    </source>
</evidence>
<evidence type="ECO:0000256" key="7">
    <source>
        <dbReference type="ARBA" id="ARBA00022777"/>
    </source>
</evidence>
<evidence type="ECO:0000313" key="15">
    <source>
        <dbReference type="Proteomes" id="UP000019140"/>
    </source>
</evidence>
<keyword evidence="6" id="KW-0547">Nucleotide-binding</keyword>
<dbReference type="InterPro" id="IPR000550">
    <property type="entry name" value="Hppk"/>
</dbReference>
<comment type="pathway">
    <text evidence="1">Cofactor biosynthesis; tetrahydrofolate biosynthesis; 2-amino-4-hydroxy-6-hydroxymethyl-7,8-dihydropteridine diphosphate from 7,8-dihydroneopterin triphosphate: step 4/4.</text>
</comment>
<dbReference type="EC" id="2.7.6.3" evidence="3"/>
<dbReference type="InterPro" id="IPR035907">
    <property type="entry name" value="Hppk_sf"/>
</dbReference>